<proteinExistence type="predicted"/>
<keyword evidence="5 6" id="KW-0413">Isomerase</keyword>
<evidence type="ECO:0000313" key="8">
    <source>
        <dbReference type="EMBL" id="RKX65980.1"/>
    </source>
</evidence>
<dbReference type="InterPro" id="IPR046357">
    <property type="entry name" value="PPIase_dom_sf"/>
</dbReference>
<comment type="caution">
    <text evidence="8">The sequence shown here is derived from an EMBL/GenBank/DDBJ whole genome shotgun (WGS) entry which is preliminary data.</text>
</comment>
<dbReference type="SUPFAM" id="SSF54534">
    <property type="entry name" value="FKBP-like"/>
    <property type="match status" value="2"/>
</dbReference>
<comment type="catalytic activity">
    <reaction evidence="1">
        <text>[protein]-peptidylproline (omega=180) = [protein]-peptidylproline (omega=0)</text>
        <dbReference type="Rhea" id="RHEA:16237"/>
        <dbReference type="Rhea" id="RHEA-COMP:10747"/>
        <dbReference type="Rhea" id="RHEA-COMP:10748"/>
        <dbReference type="ChEBI" id="CHEBI:83833"/>
        <dbReference type="ChEBI" id="CHEBI:83834"/>
        <dbReference type="EC" id="5.2.1.8"/>
    </reaction>
</comment>
<dbReference type="PROSITE" id="PS51257">
    <property type="entry name" value="PROKAR_LIPOPROTEIN"/>
    <property type="match status" value="1"/>
</dbReference>
<evidence type="ECO:0000313" key="9">
    <source>
        <dbReference type="Proteomes" id="UP000282321"/>
    </source>
</evidence>
<dbReference type="Pfam" id="PF13145">
    <property type="entry name" value="Rotamase_2"/>
    <property type="match status" value="2"/>
</dbReference>
<keyword evidence="4 6" id="KW-0697">Rotamase</keyword>
<accession>A0A660S7I7</accession>
<name>A0A660S7I7_UNCT6</name>
<dbReference type="Proteomes" id="UP000282321">
    <property type="component" value="Unassembled WGS sequence"/>
</dbReference>
<dbReference type="AlphaFoldDB" id="A0A660S7I7"/>
<dbReference type="InterPro" id="IPR027304">
    <property type="entry name" value="Trigger_fact/SurA_dom_sf"/>
</dbReference>
<dbReference type="EC" id="5.2.1.8" evidence="2"/>
<evidence type="ECO:0000259" key="7">
    <source>
        <dbReference type="PROSITE" id="PS50198"/>
    </source>
</evidence>
<dbReference type="PROSITE" id="PS50198">
    <property type="entry name" value="PPIC_PPIASE_2"/>
    <property type="match status" value="1"/>
</dbReference>
<protein>
    <recommendedName>
        <fullName evidence="2">peptidylprolyl isomerase</fullName>
        <ecNumber evidence="2">5.2.1.8</ecNumber>
    </recommendedName>
</protein>
<dbReference type="PANTHER" id="PTHR47245">
    <property type="entry name" value="PEPTIDYLPROLYL ISOMERASE"/>
    <property type="match status" value="1"/>
</dbReference>
<keyword evidence="3" id="KW-0732">Signal</keyword>
<dbReference type="GO" id="GO:0003755">
    <property type="term" value="F:peptidyl-prolyl cis-trans isomerase activity"/>
    <property type="evidence" value="ECO:0007669"/>
    <property type="project" value="UniProtKB-KW"/>
</dbReference>
<dbReference type="Gene3D" id="6.10.140.970">
    <property type="match status" value="1"/>
</dbReference>
<evidence type="ECO:0000256" key="5">
    <source>
        <dbReference type="ARBA" id="ARBA00023235"/>
    </source>
</evidence>
<reference evidence="8 9" key="1">
    <citation type="submission" date="2018-06" db="EMBL/GenBank/DDBJ databases">
        <title>Extensive metabolic versatility and redundancy in microbially diverse, dynamic hydrothermal sediments.</title>
        <authorList>
            <person name="Dombrowski N."/>
            <person name="Teske A."/>
            <person name="Baker B.J."/>
        </authorList>
    </citation>
    <scope>NUCLEOTIDE SEQUENCE [LARGE SCALE GENOMIC DNA]</scope>
    <source>
        <strain evidence="8">B35_G9</strain>
    </source>
</reference>
<sequence length="547" mass="63811">MFKRWASRFMIIAMVAVILSSCTKKETERTVIKVGDITVSNQLFEKIKGRRYNSFKTKKDVAKEIENTILLGLAAEDKGYEDSIKVVLNNRKMDILSNALYDKLIIEGTKVSDREIKAEYNKKLYKYNVNQIVAKNKTTIDSAYTELKSGKNFADVCKKYTEEQTRKNTGGSIGQVVASRYREPFQSILLHAKVGQYTKPFEYGKRWYIIMVTDKVKNNLPKFDEMKDNIANQLLRSKRYNKARAYIQKLERKAHLVFNDSTIKKITDVFGTAPGTMIDTTKITDDMKKMVVATSSLKKWTLEDLIALERERGVRLQSNPFAIKQLLQRVTLGDMLNYEAKKRGLDKTNVVKEQDEYAKYELLANELRKTFKYDPTEQEIKKYYKDNKKKYYNKPQADVRVIVLNDENKAKKLIKKLTPSNFVKYVKSDSRDFSRNNDGLIRRYNGDFRKDLNLEDSPIKAPLRKIMGPVKGSGNKWVIYMVEKKYPGSYKSLHDVQGAVKYQIQNEKRKEMEDEILKQYKEKYKVWEDSTYFATVNDTTNTKQEKK</sequence>
<evidence type="ECO:0000256" key="6">
    <source>
        <dbReference type="PROSITE-ProRule" id="PRU00278"/>
    </source>
</evidence>
<evidence type="ECO:0000256" key="3">
    <source>
        <dbReference type="ARBA" id="ARBA00022729"/>
    </source>
</evidence>
<dbReference type="InterPro" id="IPR050245">
    <property type="entry name" value="PrsA_foldase"/>
</dbReference>
<dbReference type="Gene3D" id="3.10.50.40">
    <property type="match status" value="1"/>
</dbReference>
<dbReference type="EMBL" id="QNBC01000061">
    <property type="protein sequence ID" value="RKX65980.1"/>
    <property type="molecule type" value="Genomic_DNA"/>
</dbReference>
<evidence type="ECO:0000256" key="2">
    <source>
        <dbReference type="ARBA" id="ARBA00013194"/>
    </source>
</evidence>
<dbReference type="PANTHER" id="PTHR47245:SF1">
    <property type="entry name" value="FOLDASE PROTEIN PRSA"/>
    <property type="match status" value="1"/>
</dbReference>
<evidence type="ECO:0000256" key="4">
    <source>
        <dbReference type="ARBA" id="ARBA00023110"/>
    </source>
</evidence>
<gene>
    <name evidence="8" type="ORF">DRP44_05105</name>
</gene>
<dbReference type="SUPFAM" id="SSF109998">
    <property type="entry name" value="Triger factor/SurA peptide-binding domain-like"/>
    <property type="match status" value="2"/>
</dbReference>
<evidence type="ECO:0000256" key="1">
    <source>
        <dbReference type="ARBA" id="ARBA00000971"/>
    </source>
</evidence>
<feature type="domain" description="PpiC" evidence="7">
    <location>
        <begin position="124"/>
        <end position="214"/>
    </location>
</feature>
<dbReference type="InterPro" id="IPR000297">
    <property type="entry name" value="PPIase_PpiC"/>
</dbReference>
<organism evidence="8 9">
    <name type="scientific">candidate division TA06 bacterium</name>
    <dbReference type="NCBI Taxonomy" id="2250710"/>
    <lineage>
        <taxon>Bacteria</taxon>
        <taxon>Bacteria division TA06</taxon>
    </lineage>
</organism>